<dbReference type="InterPro" id="IPR024909">
    <property type="entry name" value="Cys-tRNA/MSH_ligase"/>
</dbReference>
<dbReference type="HAMAP" id="MF_01697">
    <property type="entry name" value="MshC"/>
    <property type="match status" value="1"/>
</dbReference>
<comment type="subunit">
    <text evidence="3 10">Monomer.</text>
</comment>
<dbReference type="Proteomes" id="UP001501752">
    <property type="component" value="Unassembled WGS sequence"/>
</dbReference>
<evidence type="ECO:0000256" key="1">
    <source>
        <dbReference type="ARBA" id="ARBA00003679"/>
    </source>
</evidence>
<feature type="binding site" evidence="10">
    <location>
        <position position="228"/>
    </location>
    <ligand>
        <name>Zn(2+)</name>
        <dbReference type="ChEBI" id="CHEBI:29105"/>
    </ligand>
</feature>
<evidence type="ECO:0000313" key="13">
    <source>
        <dbReference type="Proteomes" id="UP001501752"/>
    </source>
</evidence>
<comment type="similarity">
    <text evidence="2 10">Belongs to the class-I aminoacyl-tRNA synthetase family. MshC subfamily.</text>
</comment>
<organism evidence="12 13">
    <name type="scientific">Kitasatospora terrestris</name>
    <dbReference type="NCBI Taxonomy" id="258051"/>
    <lineage>
        <taxon>Bacteria</taxon>
        <taxon>Bacillati</taxon>
        <taxon>Actinomycetota</taxon>
        <taxon>Actinomycetes</taxon>
        <taxon>Kitasatosporales</taxon>
        <taxon>Streptomycetaceae</taxon>
        <taxon>Kitasatospora</taxon>
    </lineage>
</organism>
<evidence type="ECO:0000256" key="8">
    <source>
        <dbReference type="ARBA" id="ARBA00022840"/>
    </source>
</evidence>
<dbReference type="EMBL" id="BAABIS010000001">
    <property type="protein sequence ID" value="GAA4873297.1"/>
    <property type="molecule type" value="Genomic_DNA"/>
</dbReference>
<dbReference type="InterPro" id="IPR032678">
    <property type="entry name" value="tRNA-synt_1_cat_dom"/>
</dbReference>
<dbReference type="GO" id="GO:0016874">
    <property type="term" value="F:ligase activity"/>
    <property type="evidence" value="ECO:0007669"/>
    <property type="project" value="UniProtKB-KW"/>
</dbReference>
<evidence type="ECO:0000256" key="7">
    <source>
        <dbReference type="ARBA" id="ARBA00022833"/>
    </source>
</evidence>
<dbReference type="Gene3D" id="1.20.120.640">
    <property type="entry name" value="Anticodon-binding domain of a subclass of class I aminoacyl-tRNA synthetases"/>
    <property type="match status" value="1"/>
</dbReference>
<feature type="binding site" evidence="10">
    <location>
        <position position="44"/>
    </location>
    <ligand>
        <name>Zn(2+)</name>
        <dbReference type="ChEBI" id="CHEBI:29105"/>
    </ligand>
</feature>
<comment type="catalytic activity">
    <reaction evidence="9 10">
        <text>1D-myo-inositol 2-amino-2-deoxy-alpha-D-glucopyranoside + L-cysteine + ATP = 1D-myo-inositol 2-(L-cysteinylamino)-2-deoxy-alpha-D-glucopyranoside + AMP + diphosphate + H(+)</text>
        <dbReference type="Rhea" id="RHEA:26176"/>
        <dbReference type="ChEBI" id="CHEBI:15378"/>
        <dbReference type="ChEBI" id="CHEBI:30616"/>
        <dbReference type="ChEBI" id="CHEBI:33019"/>
        <dbReference type="ChEBI" id="CHEBI:35235"/>
        <dbReference type="ChEBI" id="CHEBI:58886"/>
        <dbReference type="ChEBI" id="CHEBI:58887"/>
        <dbReference type="ChEBI" id="CHEBI:456215"/>
        <dbReference type="EC" id="6.3.1.13"/>
    </reaction>
</comment>
<gene>
    <name evidence="10 12" type="primary">mshC</name>
    <name evidence="12" type="ORF">GCM10023235_60570</name>
</gene>
<feature type="short sequence motif" description="'HIGH' region" evidence="10">
    <location>
        <begin position="46"/>
        <end position="56"/>
    </location>
</feature>
<dbReference type="Gene3D" id="3.40.50.620">
    <property type="entry name" value="HUPs"/>
    <property type="match status" value="1"/>
</dbReference>
<dbReference type="SUPFAM" id="SSF52374">
    <property type="entry name" value="Nucleotidylyl transferase"/>
    <property type="match status" value="1"/>
</dbReference>
<keyword evidence="4 10" id="KW-0436">Ligase</keyword>
<keyword evidence="7 10" id="KW-0862">Zinc</keyword>
<dbReference type="EC" id="6.3.1.13" evidence="10"/>
<dbReference type="PANTHER" id="PTHR10890:SF3">
    <property type="entry name" value="CYSTEINE--TRNA LIGASE, CYTOPLASMIC"/>
    <property type="match status" value="1"/>
</dbReference>
<comment type="cofactor">
    <cofactor evidence="10">
        <name>Zn(2+)</name>
        <dbReference type="ChEBI" id="CHEBI:29105"/>
    </cofactor>
    <text evidence="10">Binds 1 zinc ion per subunit.</text>
</comment>
<evidence type="ECO:0000256" key="6">
    <source>
        <dbReference type="ARBA" id="ARBA00022741"/>
    </source>
</evidence>
<keyword evidence="8 10" id="KW-0067">ATP-binding</keyword>
<comment type="caution">
    <text evidence="12">The sequence shown here is derived from an EMBL/GenBank/DDBJ whole genome shotgun (WGS) entry which is preliminary data.</text>
</comment>
<feature type="domain" description="tRNA synthetases class I catalytic" evidence="11">
    <location>
        <begin position="39"/>
        <end position="333"/>
    </location>
</feature>
<dbReference type="InterPro" id="IPR017812">
    <property type="entry name" value="Mycothiol_ligase_MshC"/>
</dbReference>
<dbReference type="PANTHER" id="PTHR10890">
    <property type="entry name" value="CYSTEINYL-TRNA SYNTHETASE"/>
    <property type="match status" value="1"/>
</dbReference>
<proteinExistence type="inferred from homology"/>
<feature type="binding site" evidence="10">
    <location>
        <position position="224"/>
    </location>
    <ligand>
        <name>L-cysteinyl-5'-AMP</name>
        <dbReference type="ChEBI" id="CHEBI:144924"/>
    </ligand>
</feature>
<comment type="function">
    <text evidence="1 10">Catalyzes the ATP-dependent condensation of GlcN-Ins and L-cysteine to form L-Cys-GlcN-Ins.</text>
</comment>
<sequence>MHAWPASEVPALPGQGLPLRIHDTATGTVRTVEPTGPTARLYVCGITPYDATHLGHAATYNTFDLVQRVWKDAGHDVLYVQNVTDVDDPLLERAIETGQDWTELAERETALFREDMTALRMLPPAHYIGAVESIPWIVPLVKDLLASGAAYELDGDVYFSADADPRFGGVSGLSREEMLPVFAERGGDPQRPGKKHPLDAMLWMAARPGEPAWDTELGHGRPGWHIECVAIALQFLGMSFDIQGGGSDLSFPHHEMGAAHAQVATGEHPYARAYVHAGMVGLDGHKMSKSRGNLVFVSALRRDGVDPAAIRLALLGHHYRSDWEWTTGDLDAATARLARWRAAVSRPDGPSAEGMLAAVREALANDLDAPAALAAVDAWVTLQETDGGTDIGAPGLVSRTVDALLGVAL</sequence>
<name>A0ABP9ED67_9ACTN</name>
<evidence type="ECO:0000259" key="11">
    <source>
        <dbReference type="Pfam" id="PF01406"/>
    </source>
</evidence>
<evidence type="ECO:0000256" key="9">
    <source>
        <dbReference type="ARBA" id="ARBA00048350"/>
    </source>
</evidence>
<feature type="short sequence motif" description="'KMSKS' region" evidence="10">
    <location>
        <begin position="286"/>
        <end position="290"/>
    </location>
</feature>
<evidence type="ECO:0000256" key="10">
    <source>
        <dbReference type="HAMAP-Rule" id="MF_01697"/>
    </source>
</evidence>
<feature type="binding site" evidence="10">
    <location>
        <begin position="246"/>
        <end position="248"/>
    </location>
    <ligand>
        <name>L-cysteinyl-5'-AMP</name>
        <dbReference type="ChEBI" id="CHEBI:144924"/>
    </ligand>
</feature>
<feature type="binding site" evidence="10">
    <location>
        <begin position="82"/>
        <end position="84"/>
    </location>
    <ligand>
        <name>L-cysteinyl-5'-AMP</name>
        <dbReference type="ChEBI" id="CHEBI:144924"/>
    </ligand>
</feature>
<evidence type="ECO:0000256" key="2">
    <source>
        <dbReference type="ARBA" id="ARBA00007723"/>
    </source>
</evidence>
<accession>A0ABP9ED67</accession>
<evidence type="ECO:0000256" key="4">
    <source>
        <dbReference type="ARBA" id="ARBA00022598"/>
    </source>
</evidence>
<keyword evidence="6 10" id="KW-0547">Nucleotide-binding</keyword>
<feature type="binding site" evidence="10">
    <location>
        <position position="253"/>
    </location>
    <ligand>
        <name>Zn(2+)</name>
        <dbReference type="ChEBI" id="CHEBI:29105"/>
    </ligand>
</feature>
<dbReference type="PRINTS" id="PR00983">
    <property type="entry name" value="TRNASYNTHCYS"/>
</dbReference>
<dbReference type="InterPro" id="IPR014729">
    <property type="entry name" value="Rossmann-like_a/b/a_fold"/>
</dbReference>
<evidence type="ECO:0000313" key="12">
    <source>
        <dbReference type="EMBL" id="GAA4873297.1"/>
    </source>
</evidence>
<evidence type="ECO:0000256" key="3">
    <source>
        <dbReference type="ARBA" id="ARBA00011245"/>
    </source>
</evidence>
<reference evidence="13" key="1">
    <citation type="journal article" date="2019" name="Int. J. Syst. Evol. Microbiol.">
        <title>The Global Catalogue of Microorganisms (GCM) 10K type strain sequencing project: providing services to taxonomists for standard genome sequencing and annotation.</title>
        <authorList>
            <consortium name="The Broad Institute Genomics Platform"/>
            <consortium name="The Broad Institute Genome Sequencing Center for Infectious Disease"/>
            <person name="Wu L."/>
            <person name="Ma J."/>
        </authorList>
    </citation>
    <scope>NUCLEOTIDE SEQUENCE [LARGE SCALE GENOMIC DNA]</scope>
    <source>
        <strain evidence="13">JCM 13006</strain>
    </source>
</reference>
<dbReference type="Pfam" id="PF01406">
    <property type="entry name" value="tRNA-synt_1e"/>
    <property type="match status" value="1"/>
</dbReference>
<keyword evidence="13" id="KW-1185">Reference proteome</keyword>
<dbReference type="NCBIfam" id="TIGR03447">
    <property type="entry name" value="mycothiol_MshC"/>
    <property type="match status" value="1"/>
</dbReference>
<feature type="short sequence motif" description="'ERGGDP' region" evidence="10">
    <location>
        <begin position="184"/>
        <end position="189"/>
    </location>
</feature>
<dbReference type="RefSeq" id="WP_345700065.1">
    <property type="nucleotide sequence ID" value="NZ_BAABIS010000001.1"/>
</dbReference>
<feature type="binding site" evidence="10">
    <location>
        <position position="59"/>
    </location>
    <ligand>
        <name>L-cysteinyl-5'-AMP</name>
        <dbReference type="ChEBI" id="CHEBI:144924"/>
    </ligand>
</feature>
<protein>
    <recommendedName>
        <fullName evidence="10">L-cysteine:1D-myo-inositol 2-amino-2-deoxy-alpha-D-glucopyranoside ligase</fullName>
        <shortName evidence="10">L-Cys:GlcN-Ins ligase</shortName>
        <ecNumber evidence="10">6.3.1.13</ecNumber>
    </recommendedName>
    <alternativeName>
        <fullName evidence="10">Mycothiol ligase</fullName>
        <shortName evidence="10">MSH ligase</shortName>
    </alternativeName>
</protein>
<evidence type="ECO:0000256" key="5">
    <source>
        <dbReference type="ARBA" id="ARBA00022723"/>
    </source>
</evidence>
<dbReference type="CDD" id="cd00672">
    <property type="entry name" value="CysRS_core"/>
    <property type="match status" value="1"/>
</dbReference>
<feature type="binding site" evidence="10">
    <location>
        <begin position="44"/>
        <end position="47"/>
    </location>
    <ligand>
        <name>L-cysteinyl-5'-AMP</name>
        <dbReference type="ChEBI" id="CHEBI:144924"/>
    </ligand>
</feature>
<feature type="binding site" evidence="10">
    <location>
        <position position="280"/>
    </location>
    <ligand>
        <name>L-cysteinyl-5'-AMP</name>
        <dbReference type="ChEBI" id="CHEBI:144924"/>
    </ligand>
</feature>
<keyword evidence="5 10" id="KW-0479">Metal-binding</keyword>